<evidence type="ECO:0000256" key="3">
    <source>
        <dbReference type="ARBA" id="ARBA00001947"/>
    </source>
</evidence>
<keyword evidence="5" id="KW-0031">Aminopeptidase</keyword>
<evidence type="ECO:0000256" key="1">
    <source>
        <dbReference type="ARBA" id="ARBA00001941"/>
    </source>
</evidence>
<evidence type="ECO:0000313" key="12">
    <source>
        <dbReference type="Proteomes" id="UP000012675"/>
    </source>
</evidence>
<protein>
    <recommendedName>
        <fullName evidence="10">Cyclic nucleotide-binding domain-containing protein</fullName>
    </recommendedName>
</protein>
<dbReference type="InterPro" id="IPR052170">
    <property type="entry name" value="M29_Exopeptidase"/>
</dbReference>
<keyword evidence="12" id="KW-1185">Reference proteome</keyword>
<dbReference type="GO" id="GO:0046872">
    <property type="term" value="F:metal ion binding"/>
    <property type="evidence" value="ECO:0007669"/>
    <property type="project" value="UniProtKB-KW"/>
</dbReference>
<dbReference type="GO" id="GO:0008237">
    <property type="term" value="F:metallopeptidase activity"/>
    <property type="evidence" value="ECO:0007669"/>
    <property type="project" value="UniProtKB-KW"/>
</dbReference>
<comment type="similarity">
    <text evidence="4">Belongs to the peptidase M29 family.</text>
</comment>
<evidence type="ECO:0000256" key="6">
    <source>
        <dbReference type="ARBA" id="ARBA00022670"/>
    </source>
</evidence>
<name>C9ABW8_ENTCA</name>
<feature type="domain" description="Cyclic nucleotide-binding" evidence="10">
    <location>
        <begin position="250"/>
        <end position="335"/>
    </location>
</feature>
<proteinExistence type="inferred from homology"/>
<evidence type="ECO:0000256" key="9">
    <source>
        <dbReference type="ARBA" id="ARBA00023049"/>
    </source>
</evidence>
<sequence>MTSTKKNESISEAALIKYANLAVQIGVNVQKNQLVIVHSDLEHAEFARFVQKAAYKAGASNVVMDWTDEETTKQQLVYATIETIAEFPEWKILRHKAWINQGAAFIRIISETPGIYNTVPSNRMSLLQKTTRKYLNFYYKKTRSYEIRWNLVVVPSFTWATTLFPTFNKEEAVSKLWGMILKGARADGEHPFNDWQIHDKNLEARKNFLNYQQFTQLYFSNKHGTELAIGLPEDHQFLGGSVQDRQGTRFFPNIPTEEVFTVPHKYKINGKLTASKPLIYGGNIIDDFYLVFEKGKIIDFHASVGQEILQNIIETEEGTHYLGEIALVFNDSPLAQMNSLFYNTLLDENTACHIGIGNASPAGLKKGIHLSESALKEAGLNRSSQLINVSFGTKDLEVIGLKKDGTKIPLMLSGKIQF</sequence>
<dbReference type="eggNOG" id="COG2309">
    <property type="taxonomic scope" value="Bacteria"/>
</dbReference>
<keyword evidence="8" id="KW-0378">Hydrolase</keyword>
<accession>C9ABW8</accession>
<dbReference type="Gene3D" id="3.40.1830.10">
    <property type="entry name" value="Thermophilic metalloprotease (M29)"/>
    <property type="match status" value="1"/>
</dbReference>
<evidence type="ECO:0000313" key="11">
    <source>
        <dbReference type="EMBL" id="EEV40377.1"/>
    </source>
</evidence>
<comment type="cofactor">
    <cofactor evidence="1">
        <name>Co(2+)</name>
        <dbReference type="ChEBI" id="CHEBI:48828"/>
    </cofactor>
</comment>
<dbReference type="HOGENOM" id="CLU_054346_1_0_9"/>
<gene>
    <name evidence="11" type="ORF">ECBG_02646</name>
</gene>
<dbReference type="InterPro" id="IPR000787">
    <property type="entry name" value="Peptidase_M29"/>
</dbReference>
<dbReference type="KEGG" id="ecas:ECBG_02646"/>
<dbReference type="PRINTS" id="PR00919">
    <property type="entry name" value="THERMOPTASE"/>
</dbReference>
<dbReference type="GO" id="GO:0004177">
    <property type="term" value="F:aminopeptidase activity"/>
    <property type="evidence" value="ECO:0007669"/>
    <property type="project" value="UniProtKB-KW"/>
</dbReference>
<keyword evidence="6" id="KW-0645">Protease</keyword>
<dbReference type="PANTHER" id="PTHR34448:SF3">
    <property type="entry name" value="AMINOPEPTIDASE AMPS"/>
    <property type="match status" value="1"/>
</dbReference>
<dbReference type="GO" id="GO:0006508">
    <property type="term" value="P:proteolysis"/>
    <property type="evidence" value="ECO:0007669"/>
    <property type="project" value="UniProtKB-KW"/>
</dbReference>
<keyword evidence="7" id="KW-0479">Metal-binding</keyword>
<dbReference type="PANTHER" id="PTHR34448">
    <property type="entry name" value="AMINOPEPTIDASE"/>
    <property type="match status" value="1"/>
</dbReference>
<dbReference type="PROSITE" id="PS50042">
    <property type="entry name" value="CNMP_BINDING_3"/>
    <property type="match status" value="1"/>
</dbReference>
<evidence type="ECO:0000256" key="4">
    <source>
        <dbReference type="ARBA" id="ARBA00008236"/>
    </source>
</evidence>
<reference evidence="11 12" key="1">
    <citation type="submission" date="2009-02" db="EMBL/GenBank/DDBJ databases">
        <authorList>
            <consortium name="The Broad Institute Genome Sequencing Platform"/>
            <person name="Feldgarden M."/>
            <person name="Young S.K."/>
            <person name="Kodira C.D."/>
            <person name="Zeng Q."/>
            <person name="Koehrsen M."/>
            <person name="Alvarado L."/>
            <person name="Berlin A."/>
            <person name="Borenstein D."/>
            <person name="Chen Z."/>
            <person name="Engels R."/>
            <person name="Freedman E."/>
            <person name="Gellesch M."/>
            <person name="Goldberg J."/>
            <person name="Griggs A."/>
            <person name="Gujja S."/>
            <person name="Heiman D."/>
            <person name="Hepburn T."/>
            <person name="Howarth C."/>
            <person name="Jen D."/>
            <person name="Larson L."/>
            <person name="Lewis B."/>
            <person name="Mehta T."/>
            <person name="Park D."/>
            <person name="Pearson M."/>
            <person name="Roberts A."/>
            <person name="Saif S."/>
            <person name="Shea T."/>
            <person name="Shenoy N."/>
            <person name="Sisk P."/>
            <person name="Stolte C."/>
            <person name="Sykes S."/>
            <person name="Walk T."/>
            <person name="White J."/>
            <person name="Yandava C."/>
            <person name="Gilmore M."/>
            <person name="Manson J."/>
            <person name="Palmer K."/>
            <person name="Carniol K."/>
            <person name="Lander E."/>
            <person name="Nusbaum C."/>
            <person name="Galagan J."/>
            <person name="Birren B."/>
        </authorList>
    </citation>
    <scope>NUCLEOTIDE SEQUENCE [LARGE SCALE GENOMIC DNA]</scope>
    <source>
        <strain evidence="11 12">EC20</strain>
    </source>
</reference>
<dbReference type="Proteomes" id="UP000012675">
    <property type="component" value="Chromosome"/>
</dbReference>
<evidence type="ECO:0000256" key="7">
    <source>
        <dbReference type="ARBA" id="ARBA00022723"/>
    </source>
</evidence>
<keyword evidence="9" id="KW-0482">Metalloprotease</keyword>
<evidence type="ECO:0000256" key="8">
    <source>
        <dbReference type="ARBA" id="ARBA00022801"/>
    </source>
</evidence>
<dbReference type="AlphaFoldDB" id="C9ABW8"/>
<evidence type="ECO:0000256" key="5">
    <source>
        <dbReference type="ARBA" id="ARBA00022438"/>
    </source>
</evidence>
<reference evidence="11 12" key="2">
    <citation type="submission" date="2013-03" db="EMBL/GenBank/DDBJ databases">
        <title>The Genome Sequence of Enterococcus casseliflavus EC20 (899205).</title>
        <authorList>
            <consortium name="The Broad Institute Genomics Platform"/>
            <consortium name="The Broad Institute Genome Sequencing Center for Infectious Disease"/>
            <person name="Russ C."/>
            <person name="Feldgarden M."/>
            <person name="Gilmore M."/>
            <person name="Manson J."/>
            <person name="Palmer K."/>
            <person name="Carniol K."/>
            <person name="Walker B."/>
            <person name="Young S.K."/>
            <person name="Zeng Q."/>
            <person name="Gargeya S."/>
            <person name="Fitzgerald M."/>
            <person name="Haas B."/>
            <person name="Abouelleil A."/>
            <person name="Allen A.W."/>
            <person name="Alvarado L."/>
            <person name="Arachchi H.M."/>
            <person name="Berlin A.M."/>
            <person name="Chapman S.B."/>
            <person name="Gainer-Dewar J."/>
            <person name="Goldberg J."/>
            <person name="Griggs A."/>
            <person name="Gujja S."/>
            <person name="Hansen M."/>
            <person name="Howarth C."/>
            <person name="Imamovic A."/>
            <person name="Ireland A."/>
            <person name="Larimer J."/>
            <person name="McCowan C."/>
            <person name="Murphy C."/>
            <person name="Pearson M."/>
            <person name="Poon T.W."/>
            <person name="Priest M."/>
            <person name="Roberts A."/>
            <person name="Saif S."/>
            <person name="Shea T."/>
            <person name="Sisk P."/>
            <person name="Sykes S."/>
            <person name="Wortman J."/>
            <person name="Nusbaum C."/>
            <person name="Birren B."/>
        </authorList>
    </citation>
    <scope>NUCLEOTIDE SEQUENCE [LARGE SCALE GENOMIC DNA]</scope>
    <source>
        <strain evidence="11 12">EC20</strain>
    </source>
</reference>
<comment type="cofactor">
    <cofactor evidence="3">
        <name>Zn(2+)</name>
        <dbReference type="ChEBI" id="CHEBI:29105"/>
    </cofactor>
</comment>
<dbReference type="EMBL" id="CP004856">
    <property type="protein sequence ID" value="EEV40377.1"/>
    <property type="molecule type" value="Genomic_DNA"/>
</dbReference>
<dbReference type="SUPFAM" id="SSF144052">
    <property type="entry name" value="Thermophilic metalloprotease-like"/>
    <property type="match status" value="1"/>
</dbReference>
<comment type="cofactor">
    <cofactor evidence="2">
        <name>Mg(2+)</name>
        <dbReference type="ChEBI" id="CHEBI:18420"/>
    </cofactor>
</comment>
<evidence type="ECO:0000256" key="2">
    <source>
        <dbReference type="ARBA" id="ARBA00001946"/>
    </source>
</evidence>
<organism evidence="11 12">
    <name type="scientific">Enterococcus casseliflavus EC20</name>
    <dbReference type="NCBI Taxonomy" id="565655"/>
    <lineage>
        <taxon>Bacteria</taxon>
        <taxon>Bacillati</taxon>
        <taxon>Bacillota</taxon>
        <taxon>Bacilli</taxon>
        <taxon>Lactobacillales</taxon>
        <taxon>Enterococcaceae</taxon>
        <taxon>Enterococcus</taxon>
    </lineage>
</organism>
<dbReference type="InterPro" id="IPR035097">
    <property type="entry name" value="M29_N-terminal"/>
</dbReference>
<evidence type="ECO:0000259" key="10">
    <source>
        <dbReference type="PROSITE" id="PS50042"/>
    </source>
</evidence>
<dbReference type="Pfam" id="PF02073">
    <property type="entry name" value="Peptidase_M29"/>
    <property type="match status" value="1"/>
</dbReference>
<dbReference type="InterPro" id="IPR000595">
    <property type="entry name" value="cNMP-bd_dom"/>
</dbReference>